<dbReference type="EMBL" id="LBMM01001315">
    <property type="protein sequence ID" value="KMQ96525.1"/>
    <property type="molecule type" value="Genomic_DNA"/>
</dbReference>
<comment type="subcellular location">
    <subcellularLocation>
        <location evidence="1">Nucleus</location>
        <location evidence="1">Nucleolus</location>
    </subcellularLocation>
</comment>
<dbReference type="GO" id="GO:0003724">
    <property type="term" value="F:RNA helicase activity"/>
    <property type="evidence" value="ECO:0007669"/>
    <property type="project" value="UniProtKB-EC"/>
</dbReference>
<evidence type="ECO:0000256" key="8">
    <source>
        <dbReference type="ARBA" id="ARBA00022806"/>
    </source>
</evidence>
<dbReference type="Pfam" id="PF01571">
    <property type="entry name" value="GCV_T"/>
    <property type="match status" value="1"/>
</dbReference>
<dbReference type="InterPro" id="IPR001650">
    <property type="entry name" value="Helicase_C-like"/>
</dbReference>
<evidence type="ECO:0000256" key="7">
    <source>
        <dbReference type="ARBA" id="ARBA00022801"/>
    </source>
</evidence>
<dbReference type="OrthoDB" id="1191041at2759"/>
<dbReference type="InterPro" id="IPR011545">
    <property type="entry name" value="DEAD/DEAH_box_helicase_dom"/>
</dbReference>
<dbReference type="GO" id="GO:0005730">
    <property type="term" value="C:nucleolus"/>
    <property type="evidence" value="ECO:0007669"/>
    <property type="project" value="UniProtKB-SubCell"/>
</dbReference>
<dbReference type="GO" id="GO:0016787">
    <property type="term" value="F:hydrolase activity"/>
    <property type="evidence" value="ECO:0007669"/>
    <property type="project" value="UniProtKB-KW"/>
</dbReference>
<dbReference type="Gene3D" id="3.50.50.60">
    <property type="entry name" value="FAD/NAD(P)-binding domain"/>
    <property type="match status" value="1"/>
</dbReference>
<evidence type="ECO:0000256" key="4">
    <source>
        <dbReference type="ARBA" id="ARBA00022517"/>
    </source>
</evidence>
<dbReference type="Proteomes" id="UP000036403">
    <property type="component" value="Unassembled WGS sequence"/>
</dbReference>
<keyword evidence="6" id="KW-0547">Nucleotide-binding</keyword>
<dbReference type="InterPro" id="IPR027417">
    <property type="entry name" value="P-loop_NTPase"/>
</dbReference>
<dbReference type="GO" id="GO:0005524">
    <property type="term" value="F:ATP binding"/>
    <property type="evidence" value="ECO:0007669"/>
    <property type="project" value="UniProtKB-KW"/>
</dbReference>
<dbReference type="PANTHER" id="PTHR47959">
    <property type="entry name" value="ATP-DEPENDENT RNA HELICASE RHLE-RELATED"/>
    <property type="match status" value="1"/>
</dbReference>
<evidence type="ECO:0000259" key="15">
    <source>
        <dbReference type="PROSITE" id="PS51192"/>
    </source>
</evidence>
<dbReference type="Pfam" id="PF00271">
    <property type="entry name" value="Helicase_C"/>
    <property type="match status" value="1"/>
</dbReference>
<dbReference type="PROSITE" id="PS51195">
    <property type="entry name" value="Q_MOTIF"/>
    <property type="match status" value="1"/>
</dbReference>
<evidence type="ECO:0000259" key="16">
    <source>
        <dbReference type="PROSITE" id="PS51194"/>
    </source>
</evidence>
<keyword evidence="8 18" id="KW-0347">Helicase</keyword>
<feature type="non-terminal residue" evidence="18">
    <location>
        <position position="1"/>
    </location>
</feature>
<dbReference type="FunFam" id="3.30.70.1400:FF:000003">
    <property type="entry name" value="Pyruvate dehydrogenase phosphatase regulatory subunit"/>
    <property type="match status" value="1"/>
</dbReference>
<feature type="short sequence motif" description="Q motif" evidence="14">
    <location>
        <begin position="628"/>
        <end position="656"/>
    </location>
</feature>
<accession>A0A0J7NVV6</accession>
<evidence type="ECO:0000256" key="13">
    <source>
        <dbReference type="ARBA" id="ARBA00047984"/>
    </source>
</evidence>
<protein>
    <recommendedName>
        <fullName evidence="3">RNA helicase</fullName>
        <ecNumber evidence="3">3.6.4.13</ecNumber>
    </recommendedName>
</protein>
<evidence type="ECO:0000256" key="12">
    <source>
        <dbReference type="ARBA" id="ARBA00038041"/>
    </source>
</evidence>
<dbReference type="GO" id="GO:0006364">
    <property type="term" value="P:rRNA processing"/>
    <property type="evidence" value="ECO:0007669"/>
    <property type="project" value="UniProtKB-KW"/>
</dbReference>
<dbReference type="Pfam" id="PF08669">
    <property type="entry name" value="GCV_T_C"/>
    <property type="match status" value="1"/>
</dbReference>
<evidence type="ECO:0000256" key="9">
    <source>
        <dbReference type="ARBA" id="ARBA00022840"/>
    </source>
</evidence>
<dbReference type="GO" id="GO:0003723">
    <property type="term" value="F:RNA binding"/>
    <property type="evidence" value="ECO:0007669"/>
    <property type="project" value="UniProtKB-KW"/>
</dbReference>
<dbReference type="CDD" id="cd18787">
    <property type="entry name" value="SF2_C_DEAD"/>
    <property type="match status" value="1"/>
</dbReference>
<dbReference type="InterPro" id="IPR014001">
    <property type="entry name" value="Helicase_ATP-bd"/>
</dbReference>
<feature type="domain" description="Helicase ATP-binding" evidence="15">
    <location>
        <begin position="659"/>
        <end position="837"/>
    </location>
</feature>
<feature type="domain" description="DEAD-box RNA helicase Q" evidence="17">
    <location>
        <begin position="628"/>
        <end position="656"/>
    </location>
</feature>
<dbReference type="InterPro" id="IPR014014">
    <property type="entry name" value="RNA_helicase_DEAD_Q_motif"/>
</dbReference>
<comment type="catalytic activity">
    <reaction evidence="13">
        <text>ATP + H2O = ADP + phosphate + H(+)</text>
        <dbReference type="Rhea" id="RHEA:13065"/>
        <dbReference type="ChEBI" id="CHEBI:15377"/>
        <dbReference type="ChEBI" id="CHEBI:15378"/>
        <dbReference type="ChEBI" id="CHEBI:30616"/>
        <dbReference type="ChEBI" id="CHEBI:43474"/>
        <dbReference type="ChEBI" id="CHEBI:456216"/>
        <dbReference type="EC" id="3.6.4.13"/>
    </reaction>
</comment>
<comment type="similarity">
    <text evidence="2">Belongs to the GcvT family.</text>
</comment>
<comment type="caution">
    <text evidence="18">The sequence shown here is derived from an EMBL/GenBank/DDBJ whole genome shotgun (WGS) entry which is preliminary data.</text>
</comment>
<evidence type="ECO:0000259" key="17">
    <source>
        <dbReference type="PROSITE" id="PS51195"/>
    </source>
</evidence>
<dbReference type="SMART" id="SM00490">
    <property type="entry name" value="HELICc"/>
    <property type="match status" value="1"/>
</dbReference>
<dbReference type="FunFam" id="3.40.50.300:FF:001046">
    <property type="entry name" value="Probable ATP-dependent RNA helicase ddx56"/>
    <property type="match status" value="1"/>
</dbReference>
<dbReference type="PROSITE" id="PS51194">
    <property type="entry name" value="HELICASE_CTER"/>
    <property type="match status" value="1"/>
</dbReference>
<dbReference type="Gene3D" id="3.30.9.10">
    <property type="entry name" value="D-Amino Acid Oxidase, subunit A, domain 2"/>
    <property type="match status" value="1"/>
</dbReference>
<keyword evidence="19" id="KW-1185">Reference proteome</keyword>
<dbReference type="InterPro" id="IPR029043">
    <property type="entry name" value="GcvT/YgfZ_C"/>
</dbReference>
<dbReference type="PANTHER" id="PTHR47959:SF21">
    <property type="entry name" value="DEAD-BOX HELICASE 56"/>
    <property type="match status" value="1"/>
</dbReference>
<dbReference type="EC" id="3.6.4.13" evidence="3"/>
<dbReference type="SUPFAM" id="SSF52540">
    <property type="entry name" value="P-loop containing nucleoside triphosphate hydrolases"/>
    <property type="match status" value="2"/>
</dbReference>
<reference evidence="18 19" key="1">
    <citation type="submission" date="2015-04" db="EMBL/GenBank/DDBJ databases">
        <title>Lasius niger genome sequencing.</title>
        <authorList>
            <person name="Konorov E.A."/>
            <person name="Nikitin M.A."/>
            <person name="Kirill M.V."/>
            <person name="Chang P."/>
        </authorList>
    </citation>
    <scope>NUCLEOTIDE SEQUENCE [LARGE SCALE GENOMIC DNA]</scope>
    <source>
        <tissue evidence="18">Whole</tissue>
    </source>
</reference>
<dbReference type="InterPro" id="IPR036188">
    <property type="entry name" value="FAD/NAD-bd_sf"/>
</dbReference>
<evidence type="ECO:0000256" key="5">
    <source>
        <dbReference type="ARBA" id="ARBA00022552"/>
    </source>
</evidence>
<evidence type="ECO:0000256" key="10">
    <source>
        <dbReference type="ARBA" id="ARBA00022884"/>
    </source>
</evidence>
<keyword evidence="9" id="KW-0067">ATP-binding</keyword>
<dbReference type="InterPro" id="IPR050079">
    <property type="entry name" value="DEAD_box_RNA_helicase"/>
</dbReference>
<evidence type="ECO:0000256" key="3">
    <source>
        <dbReference type="ARBA" id="ARBA00012552"/>
    </source>
</evidence>
<evidence type="ECO:0000256" key="6">
    <source>
        <dbReference type="ARBA" id="ARBA00022741"/>
    </source>
</evidence>
<dbReference type="InterPro" id="IPR006222">
    <property type="entry name" value="GCVT_N"/>
</dbReference>
<evidence type="ECO:0000256" key="14">
    <source>
        <dbReference type="PROSITE-ProRule" id="PRU00552"/>
    </source>
</evidence>
<gene>
    <name evidence="18" type="ORF">RF55_3183</name>
</gene>
<organism evidence="18 19">
    <name type="scientific">Lasius niger</name>
    <name type="common">Black garden ant</name>
    <dbReference type="NCBI Taxonomy" id="67767"/>
    <lineage>
        <taxon>Eukaryota</taxon>
        <taxon>Metazoa</taxon>
        <taxon>Ecdysozoa</taxon>
        <taxon>Arthropoda</taxon>
        <taxon>Hexapoda</taxon>
        <taxon>Insecta</taxon>
        <taxon>Pterygota</taxon>
        <taxon>Neoptera</taxon>
        <taxon>Endopterygota</taxon>
        <taxon>Hymenoptera</taxon>
        <taxon>Apocrita</taxon>
        <taxon>Aculeata</taxon>
        <taxon>Formicoidea</taxon>
        <taxon>Formicidae</taxon>
        <taxon>Formicinae</taxon>
        <taxon>Lasius</taxon>
        <taxon>Lasius</taxon>
    </lineage>
</organism>
<dbReference type="InterPro" id="IPR006076">
    <property type="entry name" value="FAD-dep_OxRdtase"/>
</dbReference>
<keyword evidence="4" id="KW-0690">Ribosome biogenesis</keyword>
<proteinExistence type="inferred from homology"/>
<dbReference type="Pfam" id="PF01266">
    <property type="entry name" value="DAO"/>
    <property type="match status" value="1"/>
</dbReference>
<dbReference type="GO" id="GO:0005829">
    <property type="term" value="C:cytosol"/>
    <property type="evidence" value="ECO:0007669"/>
    <property type="project" value="TreeGrafter"/>
</dbReference>
<dbReference type="SUPFAM" id="SSF103025">
    <property type="entry name" value="Folate-binding domain"/>
    <property type="match status" value="1"/>
</dbReference>
<dbReference type="InterPro" id="IPR013977">
    <property type="entry name" value="GcvT_C"/>
</dbReference>
<evidence type="ECO:0000313" key="18">
    <source>
        <dbReference type="EMBL" id="KMQ96525.1"/>
    </source>
</evidence>
<dbReference type="STRING" id="67767.A0A0J7NVV6"/>
<evidence type="ECO:0000256" key="11">
    <source>
        <dbReference type="ARBA" id="ARBA00023242"/>
    </source>
</evidence>
<dbReference type="CDD" id="cd17961">
    <property type="entry name" value="DEADc_DDX56"/>
    <property type="match status" value="1"/>
</dbReference>
<dbReference type="SUPFAM" id="SSF51905">
    <property type="entry name" value="FAD/NAD(P)-binding domain"/>
    <property type="match status" value="1"/>
</dbReference>
<dbReference type="Gene3D" id="3.40.50.300">
    <property type="entry name" value="P-loop containing nucleotide triphosphate hydrolases"/>
    <property type="match status" value="2"/>
</dbReference>
<dbReference type="Gene3D" id="3.30.1360.120">
    <property type="entry name" value="Probable tRNA modification gtpase trme, domain 1"/>
    <property type="match status" value="1"/>
</dbReference>
<dbReference type="PaxDb" id="67767-A0A0J7NVV6"/>
<keyword evidence="5" id="KW-0698">rRNA processing</keyword>
<evidence type="ECO:0000256" key="2">
    <source>
        <dbReference type="ARBA" id="ARBA00008609"/>
    </source>
</evidence>
<dbReference type="PROSITE" id="PS51192">
    <property type="entry name" value="HELICASE_ATP_BIND_1"/>
    <property type="match status" value="1"/>
</dbReference>
<dbReference type="InterPro" id="IPR027266">
    <property type="entry name" value="TrmE/GcvT-like"/>
</dbReference>
<dbReference type="SUPFAM" id="SSF101790">
    <property type="entry name" value="Aminomethyltransferase beta-barrel domain"/>
    <property type="match status" value="1"/>
</dbReference>
<keyword evidence="7" id="KW-0378">Hydrolase</keyword>
<dbReference type="SUPFAM" id="SSF54373">
    <property type="entry name" value="FAD-linked reductases, C-terminal domain"/>
    <property type="match status" value="1"/>
</dbReference>
<dbReference type="SMART" id="SM00487">
    <property type="entry name" value="DEXDc"/>
    <property type="match status" value="1"/>
</dbReference>
<evidence type="ECO:0000313" key="19">
    <source>
        <dbReference type="Proteomes" id="UP000036403"/>
    </source>
</evidence>
<keyword evidence="10" id="KW-0694">RNA-binding</keyword>
<feature type="domain" description="Helicase C-terminal" evidence="16">
    <location>
        <begin position="868"/>
        <end position="1036"/>
    </location>
</feature>
<comment type="similarity">
    <text evidence="12">Belongs to the DEAD box helicase family. DDX56/DBP9 subfamily.</text>
</comment>
<sequence>ILGKEELKRLHPYLHIDDLEGAIFVPEDAVANLSAICKVLAKLAKQGGVRYIEHCHIEEVKTEKGAVKSVKTEHGSVSCEYFINCAGMWARELGLRCTPPVRIPAYPAEHLYAIIPPLSSRISTSLPYVRDFDSYSYIREWQDGLLLGWFEPNAKPAFGSGQVPSINWTKHVKNDPAHWQPLWDKAIHRLPILKEVEHPNIYNCPDNFTPDGRWILGESPEVKNYFVAVGMNGNSLQGAGGIGKEIAESVINGESTQEVLPFNVQRFLDLHNNKQYLQQRMKEVSSHVVEYLQQLCSNDANIPVGGIVHTGMQNEKGGYENDCILVRQNENSYFMVSPTSQQTRIYQWMSRHLPADHLVNLNDVTSKYTVINVVGPKTTELLSELSNSDINLSPFTYKTVNLAYASDVMVMAFTHTGEPGYCLYIPSEYALHVYSTLMATGKDYGARDVGVLTQRFMRIERFIPFWAEELTPYVTPYEAGHGYSVKLNKQDYFIGKSALQRQKMQGVTKRLVLFVLDGMDLNKDVWAWGGEPLYRNGEFVGTVTSAGYGFITEKLICLGFISLPGVRHKQEIHVITTDFIMDPTAHYEIDIAGTRFPAKPHIHPLPIPVLNMSINEMELDEENEVKPKNFHELELDDRLLKAIAKLGWIEPTLIQEKAIPLILEGKDILIRARTGSGKTAAFAIPLIQKILVNKRTQKKQQIKGLIVAPSKELCKQIYDVVMFLTIKCYREVRVIDISPQTDLNAQKPLLNEMPDIIVVTPGRLLQHLKAGNVMLKHSLETLIIDEADLLFSFGYENEIKAVLTYLPTAYQAILASATLSEDVKDLKKLILHNPAILKLEEPPLAPPTQLAHYTLAAEETDKAAILYALLKLHLIRGKTIIFVNTVDRCYKLKLFLEQFGIPTCILNSELPATSRCRAVSQFNSGTYDIIIASDEKALEEPHVIKTKKDKRRKDKESGVARGIDFQFVSNVINFDFPLDINSYIHRAGRTARGKNQGTALSFVAIRERPMMEKVEEQLKCTYNCESLFKTYLFKLEEVEGFRYRAKDGWKAVTRIAVREARLKEIRQEVINCEKLKSYFEDNPRDLQSLRQDKALHTVKLQPHLKDVPEYIVPPTLKGIMGIGKRKRKFDRDAASSGATAVKSRHQARASNPLISLQISTKK</sequence>
<dbReference type="Pfam" id="PF00270">
    <property type="entry name" value="DEAD"/>
    <property type="match status" value="1"/>
</dbReference>
<dbReference type="AlphaFoldDB" id="A0A0J7NVV6"/>
<name>A0A0J7NVV6_LASNI</name>
<evidence type="ECO:0000256" key="1">
    <source>
        <dbReference type="ARBA" id="ARBA00004604"/>
    </source>
</evidence>
<keyword evidence="11" id="KW-0539">Nucleus</keyword>